<feature type="region of interest" description="Disordered" evidence="1">
    <location>
        <begin position="272"/>
        <end position="321"/>
    </location>
</feature>
<evidence type="ECO:0008006" key="4">
    <source>
        <dbReference type="Google" id="ProtNLM"/>
    </source>
</evidence>
<feature type="compositionally biased region" description="Low complexity" evidence="1">
    <location>
        <begin position="272"/>
        <end position="285"/>
    </location>
</feature>
<organism evidence="2 3">
    <name type="scientific">Pleodorina starrii</name>
    <dbReference type="NCBI Taxonomy" id="330485"/>
    <lineage>
        <taxon>Eukaryota</taxon>
        <taxon>Viridiplantae</taxon>
        <taxon>Chlorophyta</taxon>
        <taxon>core chlorophytes</taxon>
        <taxon>Chlorophyceae</taxon>
        <taxon>CS clade</taxon>
        <taxon>Chlamydomonadales</taxon>
        <taxon>Volvocaceae</taxon>
        <taxon>Pleodorina</taxon>
    </lineage>
</organism>
<feature type="compositionally biased region" description="Polar residues" evidence="1">
    <location>
        <begin position="77"/>
        <end position="87"/>
    </location>
</feature>
<comment type="caution">
    <text evidence="2">The sequence shown here is derived from an EMBL/GenBank/DDBJ whole genome shotgun (WGS) entry which is preliminary data.</text>
</comment>
<gene>
    <name evidence="2" type="primary">PLESTB004398</name>
    <name evidence="2" type="ORF">PLESTB_001659100</name>
</gene>
<sequence>MMRLQSYQVVSRLRPITPILSPERLQSRLRVLIRLLMEHLRPKELCLRPAFSHKLFRRKSPLPSQVQARDAYGGPSLKSTAGGWQSQEVRKKVPEPYKFTGATDKHVTCVQTWFDTFITYCDTTHINPIQNLAFFTTGAAQQWVVGYMSDALTSGVVVTREQLRTDFLVQFGDIRRHTAQSARERFHAGEHSMKPGEKVNLYTQRFRTIVWDAKGMSQVDQIFWYLHGLLPALKKACATDALGKDWVSVEDLIRFALSQELRANIAKTASNAHASVAAVSTPSQPRKQKRKRSERSEDGDKKPPRCIHCAEEFPDGFPPSHLRKCDVFQRKLKAGLIKDGSRGKKADRKDGKR</sequence>
<dbReference type="AlphaFoldDB" id="A0A9W6BYU8"/>
<protein>
    <recommendedName>
        <fullName evidence="4">Retrotransposon gag domain-containing protein</fullName>
    </recommendedName>
</protein>
<evidence type="ECO:0000313" key="3">
    <source>
        <dbReference type="Proteomes" id="UP001165080"/>
    </source>
</evidence>
<feature type="compositionally biased region" description="Basic and acidic residues" evidence="1">
    <location>
        <begin position="294"/>
        <end position="311"/>
    </location>
</feature>
<name>A0A9W6BYU8_9CHLO</name>
<feature type="region of interest" description="Disordered" evidence="1">
    <location>
        <begin position="66"/>
        <end position="88"/>
    </location>
</feature>
<evidence type="ECO:0000313" key="2">
    <source>
        <dbReference type="EMBL" id="GLC60694.1"/>
    </source>
</evidence>
<dbReference type="Proteomes" id="UP001165080">
    <property type="component" value="Unassembled WGS sequence"/>
</dbReference>
<reference evidence="2 3" key="1">
    <citation type="journal article" date="2023" name="Commun. Biol.">
        <title>Reorganization of the ancestral sex-determining regions during the evolution of trioecy in Pleodorina starrii.</title>
        <authorList>
            <person name="Takahashi K."/>
            <person name="Suzuki S."/>
            <person name="Kawai-Toyooka H."/>
            <person name="Yamamoto K."/>
            <person name="Hamaji T."/>
            <person name="Ootsuki R."/>
            <person name="Yamaguchi H."/>
            <person name="Kawachi M."/>
            <person name="Higashiyama T."/>
            <person name="Nozaki H."/>
        </authorList>
    </citation>
    <scope>NUCLEOTIDE SEQUENCE [LARGE SCALE GENOMIC DNA]</scope>
    <source>
        <strain evidence="2 3">NIES-4479</strain>
    </source>
</reference>
<evidence type="ECO:0000256" key="1">
    <source>
        <dbReference type="SAM" id="MobiDB-lite"/>
    </source>
</evidence>
<accession>A0A9W6BYU8</accession>
<keyword evidence="3" id="KW-1185">Reference proteome</keyword>
<dbReference type="EMBL" id="BRXU01000037">
    <property type="protein sequence ID" value="GLC60694.1"/>
    <property type="molecule type" value="Genomic_DNA"/>
</dbReference>
<proteinExistence type="predicted"/>